<keyword evidence="2" id="KW-1185">Reference proteome</keyword>
<dbReference type="EMBL" id="CVRI01000043">
    <property type="protein sequence ID" value="CRK95948.1"/>
    <property type="molecule type" value="Genomic_DNA"/>
</dbReference>
<organism evidence="1 2">
    <name type="scientific">Clunio marinus</name>
    <dbReference type="NCBI Taxonomy" id="568069"/>
    <lineage>
        <taxon>Eukaryota</taxon>
        <taxon>Metazoa</taxon>
        <taxon>Ecdysozoa</taxon>
        <taxon>Arthropoda</taxon>
        <taxon>Hexapoda</taxon>
        <taxon>Insecta</taxon>
        <taxon>Pterygota</taxon>
        <taxon>Neoptera</taxon>
        <taxon>Endopterygota</taxon>
        <taxon>Diptera</taxon>
        <taxon>Nematocera</taxon>
        <taxon>Chironomoidea</taxon>
        <taxon>Chironomidae</taxon>
        <taxon>Clunio</taxon>
    </lineage>
</organism>
<sequence length="69" mass="8541">MAETWLPKCWKLYHVRRYFEREKMPLEPHEPSLEYINPSVIDKIWFLALNEMDKIRELDEKLLIGSMRY</sequence>
<dbReference type="Proteomes" id="UP000183832">
    <property type="component" value="Unassembled WGS sequence"/>
</dbReference>
<accession>A0A1J1I8P9</accession>
<reference evidence="1 2" key="1">
    <citation type="submission" date="2015-04" db="EMBL/GenBank/DDBJ databases">
        <authorList>
            <person name="Syromyatnikov M.Y."/>
            <person name="Popov V.N."/>
        </authorList>
    </citation>
    <scope>NUCLEOTIDE SEQUENCE [LARGE SCALE GENOMIC DNA]</scope>
</reference>
<dbReference type="OrthoDB" id="448051at2759"/>
<proteinExistence type="predicted"/>
<evidence type="ECO:0000313" key="2">
    <source>
        <dbReference type="Proteomes" id="UP000183832"/>
    </source>
</evidence>
<gene>
    <name evidence="1" type="ORF">CLUMA_CG009392</name>
</gene>
<name>A0A1J1I8P9_9DIPT</name>
<evidence type="ECO:0000313" key="1">
    <source>
        <dbReference type="EMBL" id="CRK95948.1"/>
    </source>
</evidence>
<dbReference type="AlphaFoldDB" id="A0A1J1I8P9"/>
<protein>
    <submittedName>
        <fullName evidence="1">CLUMA_CG009392, isoform A</fullName>
    </submittedName>
</protein>